<gene>
    <name evidence="2" type="ORF">G5I_09529</name>
</gene>
<reference evidence="2" key="1">
    <citation type="submission" date="2011-02" db="EMBL/GenBank/DDBJ databases">
        <title>The genome of the leaf-cutting ant Acromyrmex echinatior suggests key adaptations to social evolution and fungus farming.</title>
        <authorList>
            <person name="Nygaard S."/>
            <person name="Zhang G."/>
        </authorList>
    </citation>
    <scope>NUCLEOTIDE SEQUENCE</scope>
</reference>
<feature type="region of interest" description="Disordered" evidence="1">
    <location>
        <begin position="1"/>
        <end position="22"/>
    </location>
</feature>
<protein>
    <submittedName>
        <fullName evidence="2">Uncharacterized protein</fullName>
    </submittedName>
</protein>
<evidence type="ECO:0000313" key="2">
    <source>
        <dbReference type="EMBL" id="EGI62165.1"/>
    </source>
</evidence>
<evidence type="ECO:0000313" key="3">
    <source>
        <dbReference type="Proteomes" id="UP000007755"/>
    </source>
</evidence>
<name>F4WUG0_ACREC</name>
<feature type="compositionally biased region" description="Gly residues" evidence="1">
    <location>
        <begin position="1"/>
        <end position="11"/>
    </location>
</feature>
<evidence type="ECO:0000256" key="1">
    <source>
        <dbReference type="SAM" id="MobiDB-lite"/>
    </source>
</evidence>
<accession>F4WUG0</accession>
<dbReference type="Proteomes" id="UP000007755">
    <property type="component" value="Unassembled WGS sequence"/>
</dbReference>
<keyword evidence="3" id="KW-1185">Reference proteome</keyword>
<organism evidence="3">
    <name type="scientific">Acromyrmex echinatior</name>
    <name type="common">Panamanian leafcutter ant</name>
    <name type="synonym">Acromyrmex octospinosus echinatior</name>
    <dbReference type="NCBI Taxonomy" id="103372"/>
    <lineage>
        <taxon>Eukaryota</taxon>
        <taxon>Metazoa</taxon>
        <taxon>Ecdysozoa</taxon>
        <taxon>Arthropoda</taxon>
        <taxon>Hexapoda</taxon>
        <taxon>Insecta</taxon>
        <taxon>Pterygota</taxon>
        <taxon>Neoptera</taxon>
        <taxon>Endopterygota</taxon>
        <taxon>Hymenoptera</taxon>
        <taxon>Apocrita</taxon>
        <taxon>Aculeata</taxon>
        <taxon>Formicoidea</taxon>
        <taxon>Formicidae</taxon>
        <taxon>Myrmicinae</taxon>
        <taxon>Acromyrmex</taxon>
    </lineage>
</organism>
<sequence>MSGARGEGTGRSGDPIGSREEGLQSPISFSISSPQMNSASTFWETSLDTRNINTSLASLLKEAEAITGNMNQQVNGCDGSQPIEVDQDFTQVSRKRGLKTTDAFKHKSKNCKSIKPRCLYYGQEHDGAEERSSKGLSHSYINCDEHLATPFDCSIIRKHKKVISLATHENIPQVEARRLVAAKNGHTNRSVKKDLRNFPYISMKPQQKKKFYWELFSNRFHNLRDYDSGDINYQHQRSYADIVTSPGRSSRKPKVTNIETLPTGRIRVTHGPNIEPQRLCLDKYSTMTQ</sequence>
<dbReference type="EMBL" id="GL888363">
    <property type="protein sequence ID" value="EGI62165.1"/>
    <property type="molecule type" value="Genomic_DNA"/>
</dbReference>
<dbReference type="AlphaFoldDB" id="F4WUG0"/>
<proteinExistence type="predicted"/>
<dbReference type="InParanoid" id="F4WUG0"/>